<accession>A0ACB8EQZ6</accession>
<organism evidence="1 2">
    <name type="scientific">Sphaerodactylus townsendi</name>
    <dbReference type="NCBI Taxonomy" id="933632"/>
    <lineage>
        <taxon>Eukaryota</taxon>
        <taxon>Metazoa</taxon>
        <taxon>Chordata</taxon>
        <taxon>Craniata</taxon>
        <taxon>Vertebrata</taxon>
        <taxon>Euteleostomi</taxon>
        <taxon>Lepidosauria</taxon>
        <taxon>Squamata</taxon>
        <taxon>Bifurcata</taxon>
        <taxon>Gekkota</taxon>
        <taxon>Sphaerodactylidae</taxon>
        <taxon>Sphaerodactylus</taxon>
    </lineage>
</organism>
<dbReference type="Proteomes" id="UP000827872">
    <property type="component" value="Linkage Group LG07"/>
</dbReference>
<proteinExistence type="predicted"/>
<evidence type="ECO:0000313" key="2">
    <source>
        <dbReference type="Proteomes" id="UP000827872"/>
    </source>
</evidence>
<reference evidence="1" key="1">
    <citation type="submission" date="2021-08" db="EMBL/GenBank/DDBJ databases">
        <title>The first chromosome-level gecko genome reveals the dynamic sex chromosomes of Neotropical dwarf geckos (Sphaerodactylidae: Sphaerodactylus).</title>
        <authorList>
            <person name="Pinto B.J."/>
            <person name="Keating S.E."/>
            <person name="Gamble T."/>
        </authorList>
    </citation>
    <scope>NUCLEOTIDE SEQUENCE</scope>
    <source>
        <strain evidence="1">TG3544</strain>
    </source>
</reference>
<name>A0ACB8EQZ6_9SAUR</name>
<dbReference type="EMBL" id="CM037620">
    <property type="protein sequence ID" value="KAH7995102.1"/>
    <property type="molecule type" value="Genomic_DNA"/>
</dbReference>
<protein>
    <submittedName>
        <fullName evidence="1">Uncharacterized protein</fullName>
    </submittedName>
</protein>
<gene>
    <name evidence="1" type="ORF">K3G42_021273</name>
</gene>
<sequence>MGIHFHGLYGVILSLLRSTQEGPRLGGVSPGPGLFCDIYTSTTISDHQKVQGFRNDLTSNYPLCLPESIWSPLVYLGAWTYIPLLSADSLPPTPFILAVPIA</sequence>
<comment type="caution">
    <text evidence="1">The sequence shown here is derived from an EMBL/GenBank/DDBJ whole genome shotgun (WGS) entry which is preliminary data.</text>
</comment>
<keyword evidence="2" id="KW-1185">Reference proteome</keyword>
<evidence type="ECO:0000313" key="1">
    <source>
        <dbReference type="EMBL" id="KAH7995102.1"/>
    </source>
</evidence>